<reference evidence="2" key="1">
    <citation type="submission" date="2021-03" db="EMBL/GenBank/DDBJ databases">
        <authorList>
            <person name="Bekaert M."/>
        </authorList>
    </citation>
    <scope>NUCLEOTIDE SEQUENCE</scope>
</reference>
<dbReference type="InterPro" id="IPR016194">
    <property type="entry name" value="SPOC-like_C_dom_sf"/>
</dbReference>
<name>A0A8S3QTX9_MYTED</name>
<feature type="compositionally biased region" description="Polar residues" evidence="1">
    <location>
        <begin position="64"/>
        <end position="101"/>
    </location>
</feature>
<feature type="compositionally biased region" description="Basic and acidic residues" evidence="1">
    <location>
        <begin position="102"/>
        <end position="119"/>
    </location>
</feature>
<feature type="compositionally biased region" description="Low complexity" evidence="1">
    <location>
        <begin position="9"/>
        <end position="34"/>
    </location>
</feature>
<evidence type="ECO:0000313" key="3">
    <source>
        <dbReference type="Proteomes" id="UP000683360"/>
    </source>
</evidence>
<protein>
    <submittedName>
        <fullName evidence="2">Uncharacterized protein</fullName>
    </submittedName>
</protein>
<sequence>MIHSRRNSTTHSTNVSSTTTTAATATNGCNTTTTDGRSQDGEKKGHKNHPPKEMVSPGIAHQPSRYSGSQQPKPAHQQNLDSSSKTHQRLSVSLKTSTNSKEMMRMQQQDHAKLQEIHRPKASITGVSSHGMRSPPPRQAHQAVAKSPAIPAQPPNRQQMPDPPPGGEEAYSACYSTTKIICMLLALPCGKCDDIIYRPEPCQQASYSTYNRNKLQGIVNVADPGSQQPAYVVHIFSPCGFHMRHLGDWDSCFYIKFAT</sequence>
<evidence type="ECO:0000256" key="1">
    <source>
        <dbReference type="SAM" id="MobiDB-lite"/>
    </source>
</evidence>
<comment type="caution">
    <text evidence="2">The sequence shown here is derived from an EMBL/GenBank/DDBJ whole genome shotgun (WGS) entry which is preliminary data.</text>
</comment>
<dbReference type="AlphaFoldDB" id="A0A8S3QTX9"/>
<proteinExistence type="predicted"/>
<dbReference type="EMBL" id="CAJPWZ010000736">
    <property type="protein sequence ID" value="CAG2200206.1"/>
    <property type="molecule type" value="Genomic_DNA"/>
</dbReference>
<dbReference type="Proteomes" id="UP000683360">
    <property type="component" value="Unassembled WGS sequence"/>
</dbReference>
<keyword evidence="3" id="KW-1185">Reference proteome</keyword>
<feature type="region of interest" description="Disordered" evidence="1">
    <location>
        <begin position="1"/>
        <end position="169"/>
    </location>
</feature>
<gene>
    <name evidence="2" type="ORF">MEDL_14893</name>
</gene>
<dbReference type="Gene3D" id="2.40.290.10">
    <property type="match status" value="1"/>
</dbReference>
<accession>A0A8S3QTX9</accession>
<dbReference type="OrthoDB" id="6407164at2759"/>
<organism evidence="2 3">
    <name type="scientific">Mytilus edulis</name>
    <name type="common">Blue mussel</name>
    <dbReference type="NCBI Taxonomy" id="6550"/>
    <lineage>
        <taxon>Eukaryota</taxon>
        <taxon>Metazoa</taxon>
        <taxon>Spiralia</taxon>
        <taxon>Lophotrochozoa</taxon>
        <taxon>Mollusca</taxon>
        <taxon>Bivalvia</taxon>
        <taxon>Autobranchia</taxon>
        <taxon>Pteriomorphia</taxon>
        <taxon>Mytilida</taxon>
        <taxon>Mytiloidea</taxon>
        <taxon>Mytilidae</taxon>
        <taxon>Mytilinae</taxon>
        <taxon>Mytilus</taxon>
    </lineage>
</organism>
<evidence type="ECO:0000313" key="2">
    <source>
        <dbReference type="EMBL" id="CAG2200206.1"/>
    </source>
</evidence>
<dbReference type="SUPFAM" id="SSF100939">
    <property type="entry name" value="SPOC domain-like"/>
    <property type="match status" value="1"/>
</dbReference>